<comment type="caution">
    <text evidence="1">The sequence shown here is derived from an EMBL/GenBank/DDBJ whole genome shotgun (WGS) entry which is preliminary data.</text>
</comment>
<gene>
    <name evidence="1" type="ORF">SAMN06297397_2462</name>
</gene>
<keyword evidence="2" id="KW-1185">Reference proteome</keyword>
<dbReference type="Proteomes" id="UP000192328">
    <property type="component" value="Unassembled WGS sequence"/>
</dbReference>
<sequence length="149" mass="16271">MRAVVQRVTSASVTVEGETVGAVGPGFMVLIGVSKEDTDKDLKYIVDKVQNLRVFDDENGVMNRSILDVGGSILAVSQFTLYGDARGGRRPSYFRAAGPEMANELYEKAVAAWRDQGIHVETGRFRTEMKVSLVNDGPVTILLDSEKAF</sequence>
<evidence type="ECO:0000313" key="1">
    <source>
        <dbReference type="EMBL" id="SMC77490.1"/>
    </source>
</evidence>
<proteinExistence type="predicted"/>
<reference evidence="1" key="1">
    <citation type="submission" date="2017-04" db="EMBL/GenBank/DDBJ databases">
        <authorList>
            <person name="Varghese N."/>
            <person name="Submissions S."/>
        </authorList>
    </citation>
    <scope>NUCLEOTIDE SEQUENCE</scope>
    <source>
        <strain evidence="1">WTE2008</strain>
    </source>
</reference>
<organism evidence="1 2">
    <name type="scientific">Aristaeella lactis</name>
    <dbReference type="NCBI Taxonomy" id="3046383"/>
    <lineage>
        <taxon>Bacteria</taxon>
        <taxon>Bacillati</taxon>
        <taxon>Bacillota</taxon>
        <taxon>Clostridia</taxon>
        <taxon>Eubacteriales</taxon>
        <taxon>Aristaeellaceae</taxon>
        <taxon>Aristaeella</taxon>
    </lineage>
</organism>
<protein>
    <submittedName>
        <fullName evidence="1">D-tyrosyl-tRNA(Tyr) deacylase</fullName>
    </submittedName>
</protein>
<accession>A0AC61PNK1</accession>
<evidence type="ECO:0000313" key="2">
    <source>
        <dbReference type="Proteomes" id="UP000192328"/>
    </source>
</evidence>
<name>A0AC61PNK1_9FIRM</name>
<dbReference type="EMBL" id="FWXZ01000005">
    <property type="protein sequence ID" value="SMC77490.1"/>
    <property type="molecule type" value="Genomic_DNA"/>
</dbReference>